<proteinExistence type="predicted"/>
<name>A0A4C1WIS9_EUMVA</name>
<organism evidence="1 2">
    <name type="scientific">Eumeta variegata</name>
    <name type="common">Bagworm moth</name>
    <name type="synonym">Eumeta japonica</name>
    <dbReference type="NCBI Taxonomy" id="151549"/>
    <lineage>
        <taxon>Eukaryota</taxon>
        <taxon>Metazoa</taxon>
        <taxon>Ecdysozoa</taxon>
        <taxon>Arthropoda</taxon>
        <taxon>Hexapoda</taxon>
        <taxon>Insecta</taxon>
        <taxon>Pterygota</taxon>
        <taxon>Neoptera</taxon>
        <taxon>Endopterygota</taxon>
        <taxon>Lepidoptera</taxon>
        <taxon>Glossata</taxon>
        <taxon>Ditrysia</taxon>
        <taxon>Tineoidea</taxon>
        <taxon>Psychidae</taxon>
        <taxon>Oiketicinae</taxon>
        <taxon>Eumeta</taxon>
    </lineage>
</organism>
<evidence type="ECO:0000313" key="1">
    <source>
        <dbReference type="EMBL" id="GBP50005.1"/>
    </source>
</evidence>
<evidence type="ECO:0000313" key="2">
    <source>
        <dbReference type="Proteomes" id="UP000299102"/>
    </source>
</evidence>
<dbReference type="AlphaFoldDB" id="A0A4C1WIS9"/>
<keyword evidence="2" id="KW-1185">Reference proteome</keyword>
<dbReference type="EMBL" id="BGZK01000556">
    <property type="protein sequence ID" value="GBP50005.1"/>
    <property type="molecule type" value="Genomic_DNA"/>
</dbReference>
<sequence length="122" mass="13976">MERGVSDVDERELMSRGRIDGGRLWRIMGGGAPELSFTGQIETAETVALPIGRLLSDMEFRSRFTRRTVLGHPQILTLIRSSVHLERGRPTLRRPVRGRYSKPFLLYHFYERNDLSIATSTC</sequence>
<gene>
    <name evidence="1" type="ORF">EVAR_46627_1</name>
</gene>
<dbReference type="OrthoDB" id="7481104at2759"/>
<dbReference type="Proteomes" id="UP000299102">
    <property type="component" value="Unassembled WGS sequence"/>
</dbReference>
<accession>A0A4C1WIS9</accession>
<comment type="caution">
    <text evidence="1">The sequence shown here is derived from an EMBL/GenBank/DDBJ whole genome shotgun (WGS) entry which is preliminary data.</text>
</comment>
<reference evidence="1 2" key="1">
    <citation type="journal article" date="2019" name="Commun. Biol.">
        <title>The bagworm genome reveals a unique fibroin gene that provides high tensile strength.</title>
        <authorList>
            <person name="Kono N."/>
            <person name="Nakamura H."/>
            <person name="Ohtoshi R."/>
            <person name="Tomita M."/>
            <person name="Numata K."/>
            <person name="Arakawa K."/>
        </authorList>
    </citation>
    <scope>NUCLEOTIDE SEQUENCE [LARGE SCALE GENOMIC DNA]</scope>
</reference>
<protein>
    <submittedName>
        <fullName evidence="1">Uncharacterized protein</fullName>
    </submittedName>
</protein>